<protein>
    <submittedName>
        <fullName evidence="2">Uncharacterized protein</fullName>
    </submittedName>
</protein>
<feature type="compositionally biased region" description="Polar residues" evidence="1">
    <location>
        <begin position="32"/>
        <end position="45"/>
    </location>
</feature>
<evidence type="ECO:0000313" key="3">
    <source>
        <dbReference type="Proteomes" id="UP001178288"/>
    </source>
</evidence>
<dbReference type="KEGG" id="nnv:QNH39_25450"/>
<keyword evidence="3" id="KW-1185">Reference proteome</keyword>
<dbReference type="Proteomes" id="UP001178288">
    <property type="component" value="Chromosome"/>
</dbReference>
<dbReference type="EMBL" id="CP126114">
    <property type="protein sequence ID" value="WHY85883.1"/>
    <property type="molecule type" value="Genomic_DNA"/>
</dbReference>
<feature type="compositionally biased region" description="Basic and acidic residues" evidence="1">
    <location>
        <begin position="195"/>
        <end position="212"/>
    </location>
</feature>
<evidence type="ECO:0000256" key="1">
    <source>
        <dbReference type="SAM" id="MobiDB-lite"/>
    </source>
</evidence>
<feature type="compositionally biased region" description="Basic and acidic residues" evidence="1">
    <location>
        <begin position="15"/>
        <end position="31"/>
    </location>
</feature>
<sequence>MVGAALFLPNNTFAEKNEHGGQQNSHKEHVQVKNSSEKSGNTAKQANVPAKAENAKPREKTVVMPEQASKKQNGVKQQDSNHAANQGSSKKSAAKDPKTLPEQAKGNGYGLSKINKTENTVKAPGQEKSEAVRGDNRGQGKNKLKDRNERSSNIAVKDKVEHPSDITVKNKSELNDGNTVKNKSKSTRLVSSFEPKVKGSDLSAPKKVEHFEPSLPVLPQKGNVPASKEEIPTVDQVINPTQRLNSPGGQSNDRVSQGLQTVSFLEKWFEWNKYNEINLVQAYFSRDKLMNNQWVNAPPSPPPQESSFIINR</sequence>
<gene>
    <name evidence="2" type="ORF">QNH39_25450</name>
</gene>
<feature type="compositionally biased region" description="Basic and acidic residues" evidence="1">
    <location>
        <begin position="125"/>
        <end position="174"/>
    </location>
</feature>
<name>A0AA95MPV0_9BACI</name>
<organism evidence="2 3">
    <name type="scientific">Neobacillus novalis</name>
    <dbReference type="NCBI Taxonomy" id="220687"/>
    <lineage>
        <taxon>Bacteria</taxon>
        <taxon>Bacillati</taxon>
        <taxon>Bacillota</taxon>
        <taxon>Bacilli</taxon>
        <taxon>Bacillales</taxon>
        <taxon>Bacillaceae</taxon>
        <taxon>Neobacillus</taxon>
    </lineage>
</organism>
<proteinExistence type="predicted"/>
<accession>A0AA95MPV0</accession>
<feature type="compositionally biased region" description="Polar residues" evidence="1">
    <location>
        <begin position="70"/>
        <end position="91"/>
    </location>
</feature>
<dbReference type="AlphaFoldDB" id="A0AA95MPV0"/>
<evidence type="ECO:0000313" key="2">
    <source>
        <dbReference type="EMBL" id="WHY85883.1"/>
    </source>
</evidence>
<reference evidence="2" key="1">
    <citation type="submission" date="2023-05" db="EMBL/GenBank/DDBJ databases">
        <title>Comparative genomics of Bacillaceae isolates and their secondary metabolite potential.</title>
        <authorList>
            <person name="Song L."/>
            <person name="Nielsen L.J."/>
            <person name="Mohite O."/>
            <person name="Xu X."/>
            <person name="Weber T."/>
            <person name="Kovacs A.T."/>
        </authorList>
    </citation>
    <scope>NUCLEOTIDE SEQUENCE</scope>
    <source>
        <strain evidence="2">XLM17</strain>
    </source>
</reference>
<feature type="compositionally biased region" description="Polar residues" evidence="1">
    <location>
        <begin position="236"/>
        <end position="255"/>
    </location>
</feature>
<feature type="region of interest" description="Disordered" evidence="1">
    <location>
        <begin position="1"/>
        <end position="255"/>
    </location>
</feature>
<dbReference type="RefSeq" id="WP_283935859.1">
    <property type="nucleotide sequence ID" value="NZ_CP126114.1"/>
</dbReference>